<dbReference type="SUPFAM" id="SSF46894">
    <property type="entry name" value="C-terminal effector domain of the bipartite response regulators"/>
    <property type="match status" value="1"/>
</dbReference>
<dbReference type="PANTHER" id="PTHR44688:SF16">
    <property type="entry name" value="DNA-BINDING TRANSCRIPTIONAL ACTIVATOR DEVR_DOSR"/>
    <property type="match status" value="1"/>
</dbReference>
<feature type="domain" description="HTH luxR-type" evidence="4">
    <location>
        <begin position="472"/>
        <end position="537"/>
    </location>
</feature>
<dbReference type="SMART" id="SM00421">
    <property type="entry name" value="HTH_LUXR"/>
    <property type="match status" value="1"/>
</dbReference>
<comment type="caution">
    <text evidence="5">The sequence shown here is derived from an EMBL/GenBank/DDBJ whole genome shotgun (WGS) entry which is preliminary data.</text>
</comment>
<evidence type="ECO:0000313" key="5">
    <source>
        <dbReference type="EMBL" id="ROS39907.1"/>
    </source>
</evidence>
<name>A0A3N2GTE2_9PSEU</name>
<dbReference type="Pfam" id="PF00196">
    <property type="entry name" value="GerE"/>
    <property type="match status" value="1"/>
</dbReference>
<dbReference type="CDD" id="cd06170">
    <property type="entry name" value="LuxR_C_like"/>
    <property type="match status" value="1"/>
</dbReference>
<dbReference type="AlphaFoldDB" id="A0A3N2GTE2"/>
<sequence length="539" mass="58368">MSFPVVITIRKVHDRSSLDEFPAELRRIVGAQDWDELEDFCDRHWLALPADLAAMLVAALGSVPPEVLHGRPRLVIAWLTNGDALAGPADPELRAFLRRYMEVGARMAAEFDLTADVPPATLIALGTAKLIQLRAQGSLDEADELGDELARRVDELRPLPRERSTLRPGWLALQRGLTRSLAGDLDGATALYQLAHEQARAEPLTHFAGINAAANLAMVFAHQGQQEAAARWIRTMRSYPPPMPSVAFLGTVGATIAEGWLALDRHDRDGVAAALAVTGDGTKPIEVWPFVAALAGAAALHFGDPADGLDQLERIRISRHATAGPGIAQQVLDRARADLLIAAGQGNRALRMLRRETAAVPAWLAVPSARLHLLAGDHRQARAIAAHSVWDAGTPRRDKAQLLLVHAVAALRMGDREAARGAVRMLSAVREPDEVASLATLPAAERAELLGEVELTESAAARLARARPLFPERIDLVALTNREHKVLTELTQGHSPQEIARSLVVSVATVRSQLQSVYRKLGASNRDEAIMRTYELGLL</sequence>
<evidence type="ECO:0000313" key="6">
    <source>
        <dbReference type="Proteomes" id="UP000274843"/>
    </source>
</evidence>
<dbReference type="PRINTS" id="PR00038">
    <property type="entry name" value="HTHLUXR"/>
</dbReference>
<evidence type="ECO:0000256" key="3">
    <source>
        <dbReference type="ARBA" id="ARBA00023163"/>
    </source>
</evidence>
<dbReference type="GO" id="GO:0006355">
    <property type="term" value="P:regulation of DNA-templated transcription"/>
    <property type="evidence" value="ECO:0007669"/>
    <property type="project" value="InterPro"/>
</dbReference>
<dbReference type="EMBL" id="RKHY01000001">
    <property type="protein sequence ID" value="ROS39907.1"/>
    <property type="molecule type" value="Genomic_DNA"/>
</dbReference>
<keyword evidence="2" id="KW-0238">DNA-binding</keyword>
<reference evidence="5 6" key="1">
    <citation type="submission" date="2018-11" db="EMBL/GenBank/DDBJ databases">
        <title>Sequencing the genomes of 1000 actinobacteria strains.</title>
        <authorList>
            <person name="Klenk H.-P."/>
        </authorList>
    </citation>
    <scope>NUCLEOTIDE SEQUENCE [LARGE SCALE GENOMIC DNA]</scope>
    <source>
        <strain evidence="5 6">DSM 44348</strain>
    </source>
</reference>
<dbReference type="InterPro" id="IPR011990">
    <property type="entry name" value="TPR-like_helical_dom_sf"/>
</dbReference>
<proteinExistence type="predicted"/>
<evidence type="ECO:0000256" key="1">
    <source>
        <dbReference type="ARBA" id="ARBA00023015"/>
    </source>
</evidence>
<dbReference type="InterPro" id="IPR016032">
    <property type="entry name" value="Sig_transdc_resp-reg_C-effctor"/>
</dbReference>
<dbReference type="PANTHER" id="PTHR44688">
    <property type="entry name" value="DNA-BINDING TRANSCRIPTIONAL ACTIVATOR DEVR_DOSR"/>
    <property type="match status" value="1"/>
</dbReference>
<keyword evidence="3" id="KW-0804">Transcription</keyword>
<dbReference type="Gene3D" id="1.10.10.10">
    <property type="entry name" value="Winged helix-like DNA-binding domain superfamily/Winged helix DNA-binding domain"/>
    <property type="match status" value="1"/>
</dbReference>
<dbReference type="SUPFAM" id="SSF48452">
    <property type="entry name" value="TPR-like"/>
    <property type="match status" value="1"/>
</dbReference>
<gene>
    <name evidence="5" type="ORF">EDD35_2224</name>
</gene>
<dbReference type="GO" id="GO:0003677">
    <property type="term" value="F:DNA binding"/>
    <property type="evidence" value="ECO:0007669"/>
    <property type="project" value="UniProtKB-KW"/>
</dbReference>
<dbReference type="InterPro" id="IPR000792">
    <property type="entry name" value="Tscrpt_reg_LuxR_C"/>
</dbReference>
<organism evidence="5 6">
    <name type="scientific">Amycolatopsis thermoflava</name>
    <dbReference type="NCBI Taxonomy" id="84480"/>
    <lineage>
        <taxon>Bacteria</taxon>
        <taxon>Bacillati</taxon>
        <taxon>Actinomycetota</taxon>
        <taxon>Actinomycetes</taxon>
        <taxon>Pseudonocardiales</taxon>
        <taxon>Pseudonocardiaceae</taxon>
        <taxon>Amycolatopsis</taxon>
        <taxon>Amycolatopsis methanolica group</taxon>
    </lineage>
</organism>
<keyword evidence="6" id="KW-1185">Reference proteome</keyword>
<evidence type="ECO:0000259" key="4">
    <source>
        <dbReference type="PROSITE" id="PS50043"/>
    </source>
</evidence>
<protein>
    <submittedName>
        <fullName evidence="5">LuxR family maltose regulon positive regulatory protein</fullName>
    </submittedName>
</protein>
<dbReference type="Proteomes" id="UP000274843">
    <property type="component" value="Unassembled WGS sequence"/>
</dbReference>
<accession>A0A3N2GTE2</accession>
<evidence type="ECO:0000256" key="2">
    <source>
        <dbReference type="ARBA" id="ARBA00023125"/>
    </source>
</evidence>
<dbReference type="InterPro" id="IPR036388">
    <property type="entry name" value="WH-like_DNA-bd_sf"/>
</dbReference>
<dbReference type="PROSITE" id="PS50043">
    <property type="entry name" value="HTH_LUXR_2"/>
    <property type="match status" value="1"/>
</dbReference>
<keyword evidence="1" id="KW-0805">Transcription regulation</keyword>